<dbReference type="InterPro" id="IPR036282">
    <property type="entry name" value="Glutathione-S-Trfase_C_sf"/>
</dbReference>
<dbReference type="InterPro" id="IPR033468">
    <property type="entry name" value="Metaxin_GST"/>
</dbReference>
<keyword evidence="5" id="KW-1185">Reference proteome</keyword>
<feature type="domain" description="Metaxin glutathione S-transferase" evidence="3">
    <location>
        <begin position="225"/>
        <end position="287"/>
    </location>
</feature>
<dbReference type="InterPro" id="IPR040079">
    <property type="entry name" value="Glutathione_S-Trfase"/>
</dbReference>
<dbReference type="Pfam" id="PF17171">
    <property type="entry name" value="GST_C_6"/>
    <property type="match status" value="1"/>
</dbReference>
<gene>
    <name evidence="6" type="primary">LOC100204912</name>
</gene>
<comment type="similarity">
    <text evidence="1">Belongs to the FAX family.</text>
</comment>
<reference evidence="6" key="1">
    <citation type="submission" date="2025-08" db="UniProtKB">
        <authorList>
            <consortium name="RefSeq"/>
        </authorList>
    </citation>
    <scope>IDENTIFICATION</scope>
</reference>
<sequence>MMEATTYAEKMENLVDKEKSKTPVLAEKEPENEASKGSETNDDTIIVNTDVTKQDNKDVVKEEKPLKVFLHQYPRLKSMPTLSPFCLKLETFLRMYKIPYENHFSYKVGKKGKVPWIEYGDEKKADSNFIIEFLNQTLELNVDANLSDFQKALGRTVKVTLEENFYWTIIYDHYVANFAEFRNLCAPSGLVYSITMKMNQHKRENSLDIQGMGRHSKEEIYSIGQEDIKAVSVLLGEKPFLLGETPSSYDCTVFGFIGIVLLSGLDSPFVKYIHENANNLIKYCERMKTSYWPDWNENSLVEKPDTKKTFSIRKKNGKSKDEELEEGNETTQMSKSNNENSQVQVSVLKESNNAENNPMKA</sequence>
<feature type="compositionally biased region" description="Polar residues" evidence="2">
    <location>
        <begin position="329"/>
        <end position="361"/>
    </location>
</feature>
<organism evidence="5 6">
    <name type="scientific">Hydra vulgaris</name>
    <name type="common">Hydra</name>
    <name type="synonym">Hydra attenuata</name>
    <dbReference type="NCBI Taxonomy" id="6087"/>
    <lineage>
        <taxon>Eukaryota</taxon>
        <taxon>Metazoa</taxon>
        <taxon>Cnidaria</taxon>
        <taxon>Hydrozoa</taxon>
        <taxon>Hydroidolina</taxon>
        <taxon>Anthoathecata</taxon>
        <taxon>Aplanulata</taxon>
        <taxon>Hydridae</taxon>
        <taxon>Hydra</taxon>
    </lineage>
</organism>
<accession>A0ABM4BH46</accession>
<proteinExistence type="inferred from homology"/>
<dbReference type="GeneID" id="100204912"/>
<evidence type="ECO:0000259" key="4">
    <source>
        <dbReference type="Pfam" id="PF17172"/>
    </source>
</evidence>
<evidence type="ECO:0000313" key="6">
    <source>
        <dbReference type="RefSeq" id="XP_065648342.1"/>
    </source>
</evidence>
<feature type="region of interest" description="Disordered" evidence="2">
    <location>
        <begin position="311"/>
        <end position="361"/>
    </location>
</feature>
<dbReference type="Pfam" id="PF17172">
    <property type="entry name" value="GST_N_4"/>
    <property type="match status" value="1"/>
</dbReference>
<dbReference type="InterPro" id="IPR026928">
    <property type="entry name" value="FAX/IsoI-like"/>
</dbReference>
<dbReference type="SUPFAM" id="SSF47616">
    <property type="entry name" value="GST C-terminal domain-like"/>
    <property type="match status" value="1"/>
</dbReference>
<feature type="domain" description="Thioredoxin-like fold" evidence="4">
    <location>
        <begin position="84"/>
        <end position="175"/>
    </location>
</feature>
<dbReference type="SFLD" id="SFLDG01200">
    <property type="entry name" value="SUF1.1"/>
    <property type="match status" value="1"/>
</dbReference>
<dbReference type="SUPFAM" id="SSF52833">
    <property type="entry name" value="Thioredoxin-like"/>
    <property type="match status" value="1"/>
</dbReference>
<feature type="compositionally biased region" description="Basic and acidic residues" evidence="2">
    <location>
        <begin position="9"/>
        <end position="36"/>
    </location>
</feature>
<dbReference type="InterPro" id="IPR050931">
    <property type="entry name" value="Mito_Protein_Transport_Metaxin"/>
</dbReference>
<evidence type="ECO:0000256" key="1">
    <source>
        <dbReference type="ARBA" id="ARBA00006475"/>
    </source>
</evidence>
<feature type="region of interest" description="Disordered" evidence="2">
    <location>
        <begin position="1"/>
        <end position="46"/>
    </location>
</feature>
<dbReference type="InterPro" id="IPR036249">
    <property type="entry name" value="Thioredoxin-like_sf"/>
</dbReference>
<dbReference type="Proteomes" id="UP001652625">
    <property type="component" value="Chromosome 03"/>
</dbReference>
<evidence type="ECO:0000256" key="2">
    <source>
        <dbReference type="SAM" id="MobiDB-lite"/>
    </source>
</evidence>
<evidence type="ECO:0000313" key="5">
    <source>
        <dbReference type="Proteomes" id="UP001652625"/>
    </source>
</evidence>
<name>A0ABM4BH46_HYDVU</name>
<dbReference type="RefSeq" id="XP_065648342.1">
    <property type="nucleotide sequence ID" value="XM_065792270.1"/>
</dbReference>
<protein>
    <submittedName>
        <fullName evidence="6">Failed axon connections homolog</fullName>
    </submittedName>
</protein>
<dbReference type="CDD" id="cd03193">
    <property type="entry name" value="GST_C_Metaxin"/>
    <property type="match status" value="1"/>
</dbReference>
<evidence type="ECO:0000259" key="3">
    <source>
        <dbReference type="Pfam" id="PF17171"/>
    </source>
</evidence>
<dbReference type="PANTHER" id="PTHR12289">
    <property type="entry name" value="METAXIN RELATED"/>
    <property type="match status" value="1"/>
</dbReference>
<dbReference type="PANTHER" id="PTHR12289:SF41">
    <property type="entry name" value="FAILED AXON CONNECTIONS-RELATED"/>
    <property type="match status" value="1"/>
</dbReference>
<dbReference type="InterPro" id="IPR012336">
    <property type="entry name" value="Thioredoxin-like_fold"/>
</dbReference>
<dbReference type="SFLD" id="SFLDS00019">
    <property type="entry name" value="Glutathione_Transferase_(cytos"/>
    <property type="match status" value="1"/>
</dbReference>
<dbReference type="SFLD" id="SFLDG01180">
    <property type="entry name" value="SUF1"/>
    <property type="match status" value="1"/>
</dbReference>